<evidence type="ECO:0000313" key="4">
    <source>
        <dbReference type="Proteomes" id="UP000648801"/>
    </source>
</evidence>
<dbReference type="AlphaFoldDB" id="A0A916S288"/>
<feature type="compositionally biased region" description="Polar residues" evidence="1">
    <location>
        <begin position="118"/>
        <end position="129"/>
    </location>
</feature>
<feature type="region of interest" description="Disordered" evidence="1">
    <location>
        <begin position="100"/>
        <end position="129"/>
    </location>
</feature>
<feature type="signal peptide" evidence="2">
    <location>
        <begin position="1"/>
        <end position="22"/>
    </location>
</feature>
<proteinExistence type="predicted"/>
<name>A0A916S288_9BACT</name>
<evidence type="ECO:0000256" key="2">
    <source>
        <dbReference type="SAM" id="SignalP"/>
    </source>
</evidence>
<evidence type="ECO:0000313" key="3">
    <source>
        <dbReference type="EMBL" id="GGA79951.1"/>
    </source>
</evidence>
<comment type="caution">
    <text evidence="3">The sequence shown here is derived from an EMBL/GenBank/DDBJ whole genome shotgun (WGS) entry which is preliminary data.</text>
</comment>
<dbReference type="EMBL" id="BMJB01000004">
    <property type="protein sequence ID" value="GGA79951.1"/>
    <property type="molecule type" value="Genomic_DNA"/>
</dbReference>
<reference evidence="3" key="2">
    <citation type="submission" date="2020-09" db="EMBL/GenBank/DDBJ databases">
        <authorList>
            <person name="Sun Q."/>
            <person name="Zhou Y."/>
        </authorList>
    </citation>
    <scope>NUCLEOTIDE SEQUENCE</scope>
    <source>
        <strain evidence="3">CGMCC 1.15447</strain>
    </source>
</reference>
<sequence>MMRFSPTCALLLAASMTMPAICQSNSFVSSAPATTGATALPANAADPSVNFAALREDLSSQNKVLQKQLDVQRGILKKNQELLKEAQKLDAENKRLEAERKKVEAQNADLEKQRETLKSAQKQVASESN</sequence>
<protein>
    <submittedName>
        <fullName evidence="3">Uncharacterized protein</fullName>
    </submittedName>
</protein>
<feature type="chain" id="PRO_5037618893" evidence="2">
    <location>
        <begin position="23"/>
        <end position="129"/>
    </location>
</feature>
<organism evidence="3 4">
    <name type="scientific">Edaphobacter acidisoli</name>
    <dbReference type="NCBI Taxonomy" id="2040573"/>
    <lineage>
        <taxon>Bacteria</taxon>
        <taxon>Pseudomonadati</taxon>
        <taxon>Acidobacteriota</taxon>
        <taxon>Terriglobia</taxon>
        <taxon>Terriglobales</taxon>
        <taxon>Acidobacteriaceae</taxon>
        <taxon>Edaphobacter</taxon>
    </lineage>
</organism>
<keyword evidence="2" id="KW-0732">Signal</keyword>
<reference evidence="3" key="1">
    <citation type="journal article" date="2014" name="Int. J. Syst. Evol. Microbiol.">
        <title>Complete genome sequence of Corynebacterium casei LMG S-19264T (=DSM 44701T), isolated from a smear-ripened cheese.</title>
        <authorList>
            <consortium name="US DOE Joint Genome Institute (JGI-PGF)"/>
            <person name="Walter F."/>
            <person name="Albersmeier A."/>
            <person name="Kalinowski J."/>
            <person name="Ruckert C."/>
        </authorList>
    </citation>
    <scope>NUCLEOTIDE SEQUENCE</scope>
    <source>
        <strain evidence="3">CGMCC 1.15447</strain>
    </source>
</reference>
<gene>
    <name evidence="3" type="ORF">GCM10011507_34020</name>
</gene>
<feature type="compositionally biased region" description="Basic and acidic residues" evidence="1">
    <location>
        <begin position="100"/>
        <end position="117"/>
    </location>
</feature>
<keyword evidence="4" id="KW-1185">Reference proteome</keyword>
<evidence type="ECO:0000256" key="1">
    <source>
        <dbReference type="SAM" id="MobiDB-lite"/>
    </source>
</evidence>
<accession>A0A916S288</accession>
<dbReference type="Proteomes" id="UP000648801">
    <property type="component" value="Unassembled WGS sequence"/>
</dbReference>